<evidence type="ECO:0000256" key="2">
    <source>
        <dbReference type="SAM" id="SignalP"/>
    </source>
</evidence>
<dbReference type="Proteomes" id="UP000385207">
    <property type="component" value="Unassembled WGS sequence"/>
</dbReference>
<feature type="region of interest" description="Disordered" evidence="1">
    <location>
        <begin position="49"/>
        <end position="79"/>
    </location>
</feature>
<reference evidence="3 4" key="1">
    <citation type="submission" date="2019-09" db="EMBL/GenBank/DDBJ databases">
        <authorList>
            <person name="Chandra G."/>
            <person name="Truman W A."/>
        </authorList>
    </citation>
    <scope>NUCLEOTIDE SEQUENCE [LARGE SCALE GENOMIC DNA]</scope>
    <source>
        <strain evidence="3">PS862</strain>
    </source>
</reference>
<feature type="chain" id="PRO_5023151649" description="DUF1329 domain-containing protein" evidence="2">
    <location>
        <begin position="26"/>
        <end position="458"/>
    </location>
</feature>
<evidence type="ECO:0000256" key="1">
    <source>
        <dbReference type="SAM" id="MobiDB-lite"/>
    </source>
</evidence>
<dbReference type="RefSeq" id="WP_150783414.1">
    <property type="nucleotide sequence ID" value="NZ_CABVII010000004.1"/>
</dbReference>
<dbReference type="EMBL" id="CABVII010000004">
    <property type="protein sequence ID" value="VVO66847.1"/>
    <property type="molecule type" value="Genomic_DNA"/>
</dbReference>
<dbReference type="CDD" id="cd16329">
    <property type="entry name" value="LolA_like"/>
    <property type="match status" value="1"/>
</dbReference>
<name>A0A5E7HWZ2_PSEFL</name>
<dbReference type="InterPro" id="IPR010752">
    <property type="entry name" value="DUF1329"/>
</dbReference>
<dbReference type="OrthoDB" id="178023at2"/>
<proteinExistence type="predicted"/>
<dbReference type="Gene3D" id="2.50.20.10">
    <property type="entry name" value="Lipoprotein localisation LolA/LolB/LppX"/>
    <property type="match status" value="1"/>
</dbReference>
<gene>
    <name evidence="3" type="ORF">PS862_01118</name>
</gene>
<accession>A0A5E7HWZ2</accession>
<feature type="signal peptide" evidence="2">
    <location>
        <begin position="1"/>
        <end position="25"/>
    </location>
</feature>
<organism evidence="3 4">
    <name type="scientific">Pseudomonas fluorescens</name>
    <dbReference type="NCBI Taxonomy" id="294"/>
    <lineage>
        <taxon>Bacteria</taxon>
        <taxon>Pseudomonadati</taxon>
        <taxon>Pseudomonadota</taxon>
        <taxon>Gammaproteobacteria</taxon>
        <taxon>Pseudomonadales</taxon>
        <taxon>Pseudomonadaceae</taxon>
        <taxon>Pseudomonas</taxon>
    </lineage>
</organism>
<evidence type="ECO:0008006" key="5">
    <source>
        <dbReference type="Google" id="ProtNLM"/>
    </source>
</evidence>
<dbReference type="AlphaFoldDB" id="A0A5E7HWZ2"/>
<dbReference type="Pfam" id="PF07044">
    <property type="entry name" value="DUF1329"/>
    <property type="match status" value="1"/>
</dbReference>
<evidence type="ECO:0000313" key="3">
    <source>
        <dbReference type="EMBL" id="VVO66847.1"/>
    </source>
</evidence>
<keyword evidence="2" id="KW-0732">Signal</keyword>
<protein>
    <recommendedName>
        <fullName evidence="5">DUF1329 domain-containing protein</fullName>
    </recommendedName>
</protein>
<sequence length="458" mass="50881" precursor="true">MKLNAFKSCAAVACLVISVPGYSFAAVSADEAQQLKSVLTPLGGERAGNKEGTIPAWQGGVLKPQPSYQPNQRRSDPFANEKPLYSVTAKNIEQYSNVLSDGQKAMFKRYPDYHMDVYPTHRTAVAPDYVYANTLANATKAKLVDGTDYQIPSGAFGGIPFPIPKTGLEVMWNHLLRYQGTATRTLNGQTWMVTADGKKVMAVQGRQEIKMPYYDKSGSAENFDGTYWLTRVVSDGPPIRAGEAIVGQVNVDDTKTRTWVYLTGQRRVRKLPNPNGDTPTPQSAGLMSFDEVNVFGGGPGLFDWKLVGKKEMLIPYNSYKALQSDSAEALMERSYLKPDSVRWELHRVWVVDAQLKPGKRHTSPKGRYYIDEDSWLAVLADRWDVNGNLWKTLFGLSVTYPEMELTDHITYGFYDLVTGAWYAGPYVNKTASAIGLQPVANLKNEVFTPDAMVGDQLR</sequence>
<evidence type="ECO:0000313" key="4">
    <source>
        <dbReference type="Proteomes" id="UP000385207"/>
    </source>
</evidence>